<keyword evidence="2" id="KW-1185">Reference proteome</keyword>
<evidence type="ECO:0000313" key="2">
    <source>
        <dbReference type="Proteomes" id="UP000789901"/>
    </source>
</evidence>
<evidence type="ECO:0000313" key="1">
    <source>
        <dbReference type="EMBL" id="CAG8772450.1"/>
    </source>
</evidence>
<sequence>MWLPISEIGIQKKQKMWDHNWSLGGKLFNRIRVENGRYKLPGDISEKYCGISSTRSNKKLEDFSRETETAKGHLAHLCPSMKDQSHNRSSNYKVIEVRHVEFERKDRKGLKYSGKDKRASIRLSSSLNLMSMKYAKEKGLTWKRMNKKISDEGIRNISGIEVNIDGIKVVQEFYVKRELTSDVVLDGKCCCTVRSNNDETMFVISEKPKIYENIIDEDYVMKEYNSRRKSNVADIRHILSMMKDDNRRENKDLPVKSNIEVMNTLRYESNESLDKGGNNPKKLDALCVVGKNEI</sequence>
<accession>A0ABN7VHH8</accession>
<proteinExistence type="predicted"/>
<dbReference type="Proteomes" id="UP000789901">
    <property type="component" value="Unassembled WGS sequence"/>
</dbReference>
<reference evidence="1 2" key="1">
    <citation type="submission" date="2021-06" db="EMBL/GenBank/DDBJ databases">
        <authorList>
            <person name="Kallberg Y."/>
            <person name="Tangrot J."/>
            <person name="Rosling A."/>
        </authorList>
    </citation>
    <scope>NUCLEOTIDE SEQUENCE [LARGE SCALE GENOMIC DNA]</scope>
    <source>
        <strain evidence="1 2">120-4 pot B 10/14</strain>
    </source>
</reference>
<comment type="caution">
    <text evidence="1">The sequence shown here is derived from an EMBL/GenBank/DDBJ whole genome shotgun (WGS) entry which is preliminary data.</text>
</comment>
<protein>
    <submittedName>
        <fullName evidence="1">21870_t:CDS:1</fullName>
    </submittedName>
</protein>
<organism evidence="1 2">
    <name type="scientific">Gigaspora margarita</name>
    <dbReference type="NCBI Taxonomy" id="4874"/>
    <lineage>
        <taxon>Eukaryota</taxon>
        <taxon>Fungi</taxon>
        <taxon>Fungi incertae sedis</taxon>
        <taxon>Mucoromycota</taxon>
        <taxon>Glomeromycotina</taxon>
        <taxon>Glomeromycetes</taxon>
        <taxon>Diversisporales</taxon>
        <taxon>Gigasporaceae</taxon>
        <taxon>Gigaspora</taxon>
    </lineage>
</organism>
<dbReference type="EMBL" id="CAJVQB010015084">
    <property type="protein sequence ID" value="CAG8772450.1"/>
    <property type="molecule type" value="Genomic_DNA"/>
</dbReference>
<name>A0ABN7VHH8_GIGMA</name>
<gene>
    <name evidence="1" type="ORF">GMARGA_LOCUS18686</name>
</gene>